<dbReference type="InterPro" id="IPR012337">
    <property type="entry name" value="RNaseH-like_sf"/>
</dbReference>
<name>A0AA38WLU9_9ASTR</name>
<feature type="region of interest" description="Disordered" evidence="1">
    <location>
        <begin position="813"/>
        <end position="872"/>
    </location>
</feature>
<dbReference type="Pfam" id="PF00665">
    <property type="entry name" value="rve"/>
    <property type="match status" value="1"/>
</dbReference>
<feature type="compositionally biased region" description="Basic and acidic residues" evidence="1">
    <location>
        <begin position="858"/>
        <end position="872"/>
    </location>
</feature>
<feature type="compositionally biased region" description="Basic and acidic residues" evidence="1">
    <location>
        <begin position="451"/>
        <end position="465"/>
    </location>
</feature>
<accession>A0AA38WLU9</accession>
<feature type="region of interest" description="Disordered" evidence="1">
    <location>
        <begin position="394"/>
        <end position="465"/>
    </location>
</feature>
<gene>
    <name evidence="3" type="ORF">OSB04_001903</name>
</gene>
<dbReference type="Gene3D" id="3.90.1800.10">
    <property type="entry name" value="RNA polymerase alpha subunit dimerisation domain"/>
    <property type="match status" value="1"/>
</dbReference>
<feature type="compositionally biased region" description="Basic and acidic residues" evidence="1">
    <location>
        <begin position="394"/>
        <end position="408"/>
    </location>
</feature>
<feature type="compositionally biased region" description="Polar residues" evidence="1">
    <location>
        <begin position="834"/>
        <end position="856"/>
    </location>
</feature>
<proteinExistence type="predicted"/>
<comment type="caution">
    <text evidence="3">The sequence shown here is derived from an EMBL/GenBank/DDBJ whole genome shotgun (WGS) entry which is preliminary data.</text>
</comment>
<dbReference type="InterPro" id="IPR036397">
    <property type="entry name" value="RNaseH_sf"/>
</dbReference>
<evidence type="ECO:0000256" key="1">
    <source>
        <dbReference type="SAM" id="MobiDB-lite"/>
    </source>
</evidence>
<dbReference type="InterPro" id="IPR039537">
    <property type="entry name" value="Retrotran_Ty1/copia-like"/>
</dbReference>
<organism evidence="3 4">
    <name type="scientific">Centaurea solstitialis</name>
    <name type="common">yellow star-thistle</name>
    <dbReference type="NCBI Taxonomy" id="347529"/>
    <lineage>
        <taxon>Eukaryota</taxon>
        <taxon>Viridiplantae</taxon>
        <taxon>Streptophyta</taxon>
        <taxon>Embryophyta</taxon>
        <taxon>Tracheophyta</taxon>
        <taxon>Spermatophyta</taxon>
        <taxon>Magnoliopsida</taxon>
        <taxon>eudicotyledons</taxon>
        <taxon>Gunneridae</taxon>
        <taxon>Pentapetalae</taxon>
        <taxon>asterids</taxon>
        <taxon>campanulids</taxon>
        <taxon>Asterales</taxon>
        <taxon>Asteraceae</taxon>
        <taxon>Carduoideae</taxon>
        <taxon>Cardueae</taxon>
        <taxon>Centaureinae</taxon>
        <taxon>Centaurea</taxon>
    </lineage>
</organism>
<protein>
    <recommendedName>
        <fullName evidence="2">Integrase catalytic domain-containing protein</fullName>
    </recommendedName>
</protein>
<dbReference type="Pfam" id="PF00223">
    <property type="entry name" value="PsaA_PsaB"/>
    <property type="match status" value="1"/>
</dbReference>
<dbReference type="InterPro" id="IPR001280">
    <property type="entry name" value="PSI_PsaA/B"/>
</dbReference>
<dbReference type="Pfam" id="PF13976">
    <property type="entry name" value="gag_pre-integrs"/>
    <property type="match status" value="1"/>
</dbReference>
<feature type="domain" description="Integrase catalytic" evidence="2">
    <location>
        <begin position="562"/>
        <end position="738"/>
    </location>
</feature>
<dbReference type="GO" id="GO:0016020">
    <property type="term" value="C:membrane"/>
    <property type="evidence" value="ECO:0007669"/>
    <property type="project" value="InterPro"/>
</dbReference>
<dbReference type="SUPFAM" id="SSF81558">
    <property type="entry name" value="Photosystem I subunits PsaA/PsaB"/>
    <property type="match status" value="1"/>
</dbReference>
<dbReference type="InterPro" id="IPR036408">
    <property type="entry name" value="PSI_PsaA/B_sf"/>
</dbReference>
<sequence>MKTLYSLRRFYPVETLFNGTLALAGRDQETTGFAWWAGNARLINLSALMLFAGWFHYHKAAPKLAWFQDVESMLNRIHGGRYSRLTQQPLKGRAKKGGQRVGEMEVWALEGFSAVFLLPKTNKFLQKTDLQQIRQGEYFGRSRKLTLHHSRREGIARAARHRLAPRRRNSRGEERIFSSGSFQKIMVRCWEPPRVSNPRRWRLDVTTTEEIRGDATPDRPVFSCKQYYDRDVGEWLDQPWAICRRPTQKSQQSKSCIVVQLIDHVGRRSESARVGGTLDFVSMSAININELHDMADAYEGVDRVKEARLQTLTSEFESLKMKEKGMIDEFSSKLSGIATVSASLRGTISQEKLVTKFLTSLPRRFVHIVAALEQVLDLKTVTYEDVVGRLKSYEQRTKETDKASDSGEKLLYSKGGNSNRNQDSSRGRGRGAIRGGRGGGRGCGRGNTQTHDNRGDEKKKEGVTHEEGAFFMMKEETVFLNEEKYIPPKVEPNQDEVDVWYLDNGASNHMTEIDDESWLWHARLGHINFGAVNMMHKLANGVPVLKHKDQVCEVCMIGKQHKHTFPKKTNYKSTNILEVLHEDICGPIDHPTPAGNIYILVLVDDFSRYMWSFLLKHKNDASDVIKRFKKSIKIRTDKEIKTFHTDRGGEFTSNDFNRFWNKEGVARMLRAPYSPQQNGIVERRNRTLIEMTRCLMKAKEVPNQFWGKATRHATYIINRTPTRALVGVTPYEKFYGQKPNLEGLKVFGCVAYERIDSKHPKKLDDRSRPLVYFGKEPAWNWDKEEKELHEGRGSKKSESGTFVIPWIVTNGHVPPNPSAIEPTATPQEPVIASPDTTSPQSATSPAAEAQTSTESETNNDHDPDGHSELEHNPEWICNGSTWKCIRIRVSRLKKWFRLIFFLLIPVLVLTVVGHPWSVDGVAPNKPLYSIMFACLTQVYAMKKLKEIAFTTSCLHSLSYRQIAYEAFLPSMIIEEFVAATLHVDKGVKEDSLLAAGKAAGISRCVSQEEFSRLKPSKPIKNKPMEREHSKFMLAKKSMKQSMQKEYNRPLGLFETDVD</sequence>
<feature type="compositionally biased region" description="Polar residues" evidence="1">
    <location>
        <begin position="415"/>
        <end position="424"/>
    </location>
</feature>
<dbReference type="PANTHER" id="PTHR42648">
    <property type="entry name" value="TRANSPOSASE, PUTATIVE-RELATED"/>
    <property type="match status" value="1"/>
</dbReference>
<feature type="compositionally biased region" description="Gly residues" evidence="1">
    <location>
        <begin position="430"/>
        <end position="445"/>
    </location>
</feature>
<evidence type="ECO:0000313" key="3">
    <source>
        <dbReference type="EMBL" id="KAJ9565937.1"/>
    </source>
</evidence>
<dbReference type="SUPFAM" id="SSF64484">
    <property type="entry name" value="beta and beta-prime subunits of DNA dependent RNA-polymerase"/>
    <property type="match status" value="1"/>
</dbReference>
<dbReference type="SUPFAM" id="SSF53098">
    <property type="entry name" value="Ribonuclease H-like"/>
    <property type="match status" value="1"/>
</dbReference>
<dbReference type="EMBL" id="JARYMX010000001">
    <property type="protein sequence ID" value="KAJ9565937.1"/>
    <property type="molecule type" value="Genomic_DNA"/>
</dbReference>
<dbReference type="GO" id="GO:0015979">
    <property type="term" value="P:photosynthesis"/>
    <property type="evidence" value="ECO:0007669"/>
    <property type="project" value="InterPro"/>
</dbReference>
<evidence type="ECO:0000313" key="4">
    <source>
        <dbReference type="Proteomes" id="UP001172457"/>
    </source>
</evidence>
<dbReference type="Proteomes" id="UP001172457">
    <property type="component" value="Chromosome 1"/>
</dbReference>
<dbReference type="Gene3D" id="3.30.420.10">
    <property type="entry name" value="Ribonuclease H-like superfamily/Ribonuclease H"/>
    <property type="match status" value="1"/>
</dbReference>
<dbReference type="InterPro" id="IPR025724">
    <property type="entry name" value="GAG-pre-integrase_dom"/>
</dbReference>
<dbReference type="GO" id="GO:0003676">
    <property type="term" value="F:nucleic acid binding"/>
    <property type="evidence" value="ECO:0007669"/>
    <property type="project" value="InterPro"/>
</dbReference>
<dbReference type="PANTHER" id="PTHR42648:SF25">
    <property type="entry name" value="RNA-DIRECTED DNA POLYMERASE"/>
    <property type="match status" value="1"/>
</dbReference>
<evidence type="ECO:0000259" key="2">
    <source>
        <dbReference type="PROSITE" id="PS50994"/>
    </source>
</evidence>
<reference evidence="3" key="1">
    <citation type="submission" date="2023-03" db="EMBL/GenBank/DDBJ databases">
        <title>Chromosome-scale reference genome and RAD-based genetic map of yellow starthistle (Centaurea solstitialis) reveal putative structural variation and QTLs associated with invader traits.</title>
        <authorList>
            <person name="Reatini B."/>
            <person name="Cang F.A."/>
            <person name="Jiang Q."/>
            <person name="Mckibben M.T.W."/>
            <person name="Barker M.S."/>
            <person name="Rieseberg L.H."/>
            <person name="Dlugosch K.M."/>
        </authorList>
    </citation>
    <scope>NUCLEOTIDE SEQUENCE</scope>
    <source>
        <strain evidence="3">CAN-66</strain>
        <tissue evidence="3">Leaf</tissue>
    </source>
</reference>
<dbReference type="Gene3D" id="1.20.1130.10">
    <property type="entry name" value="Photosystem I PsaA/PsaB"/>
    <property type="match status" value="1"/>
</dbReference>
<dbReference type="InterPro" id="IPR001584">
    <property type="entry name" value="Integrase_cat-core"/>
</dbReference>
<dbReference type="AlphaFoldDB" id="A0AA38WLU9"/>
<dbReference type="GO" id="GO:0009579">
    <property type="term" value="C:thylakoid"/>
    <property type="evidence" value="ECO:0007669"/>
    <property type="project" value="InterPro"/>
</dbReference>
<keyword evidence="4" id="KW-1185">Reference proteome</keyword>
<dbReference type="Pfam" id="PF14223">
    <property type="entry name" value="Retrotran_gag_2"/>
    <property type="match status" value="1"/>
</dbReference>
<dbReference type="GO" id="GO:0015074">
    <property type="term" value="P:DNA integration"/>
    <property type="evidence" value="ECO:0007669"/>
    <property type="project" value="InterPro"/>
</dbReference>
<dbReference type="PROSITE" id="PS50994">
    <property type="entry name" value="INTEGRASE"/>
    <property type="match status" value="1"/>
</dbReference>